<organism evidence="1">
    <name type="scientific">Helicotheca tamesis</name>
    <dbReference type="NCBI Taxonomy" id="374047"/>
    <lineage>
        <taxon>Eukaryota</taxon>
        <taxon>Sar</taxon>
        <taxon>Stramenopiles</taxon>
        <taxon>Ochrophyta</taxon>
        <taxon>Bacillariophyta</taxon>
        <taxon>Mediophyceae</taxon>
        <taxon>Lithodesmiophycidae</taxon>
        <taxon>Lithodesmiales</taxon>
        <taxon>Lithodesmiaceae</taxon>
        <taxon>Helicotheca</taxon>
    </lineage>
</organism>
<dbReference type="InterPro" id="IPR010036">
    <property type="entry name" value="MDP_1_eu_arc"/>
</dbReference>
<accession>A0A7S2MJ76</accession>
<evidence type="ECO:0008006" key="2">
    <source>
        <dbReference type="Google" id="ProtNLM"/>
    </source>
</evidence>
<reference evidence="1" key="1">
    <citation type="submission" date="2021-01" db="EMBL/GenBank/DDBJ databases">
        <authorList>
            <person name="Corre E."/>
            <person name="Pelletier E."/>
            <person name="Niang G."/>
            <person name="Scheremetjew M."/>
            <person name="Finn R."/>
            <person name="Kale V."/>
            <person name="Holt S."/>
            <person name="Cochrane G."/>
            <person name="Meng A."/>
            <person name="Brown T."/>
            <person name="Cohen L."/>
        </authorList>
    </citation>
    <scope>NUCLEOTIDE SEQUENCE</scope>
    <source>
        <strain evidence="1">CCMP826</strain>
    </source>
</reference>
<dbReference type="InterPro" id="IPR023214">
    <property type="entry name" value="HAD_sf"/>
</dbReference>
<gene>
    <name evidence="1" type="ORF">HTAM1171_LOCUS4713</name>
</gene>
<dbReference type="PANTHER" id="PTHR17901">
    <property type="entry name" value="MAGNESIUM-DEPENDENT PHOSPHATASE 1 MDP1"/>
    <property type="match status" value="1"/>
</dbReference>
<dbReference type="GO" id="GO:0003993">
    <property type="term" value="F:acid phosphatase activity"/>
    <property type="evidence" value="ECO:0007669"/>
    <property type="project" value="TreeGrafter"/>
</dbReference>
<dbReference type="PANTHER" id="PTHR17901:SF14">
    <property type="entry name" value="MAGNESIUM-DEPENDENT PHOSPHATASE 1"/>
    <property type="match status" value="1"/>
</dbReference>
<dbReference type="EMBL" id="HBGV01007700">
    <property type="protein sequence ID" value="CAD9486465.1"/>
    <property type="molecule type" value="Transcribed_RNA"/>
</dbReference>
<name>A0A7S2MJ76_9STRA</name>
<dbReference type="Gene3D" id="3.40.50.1000">
    <property type="entry name" value="HAD superfamily/HAD-like"/>
    <property type="match status" value="1"/>
</dbReference>
<proteinExistence type="predicted"/>
<dbReference type="AlphaFoldDB" id="A0A7S2MJ76"/>
<dbReference type="Pfam" id="PF12689">
    <property type="entry name" value="Acid_PPase"/>
    <property type="match status" value="1"/>
</dbReference>
<sequence>MKLPILRSAFVATSTLLNHPSQLFVTPQRHIDIRKMARTSSTKIQAVPELCVFDLDACLWDQEMFEMTALPSKTVMGDLNGKGEGVIGVYSGRNKISLHKGSLIALQEHAAGDVHSGMKIALASSADTPFAEQVGRAALKMLEVVPGMTVWDLLMRDWDNVDVNQIGRQPPLSSNKAKSHFPRLKEATGIRYDRMLFFDDCNWGDHCSMVAAACKEDDTGMGVATVKTPYGLGEREWRLGLERYAEQVASMK</sequence>
<evidence type="ECO:0000313" key="1">
    <source>
        <dbReference type="EMBL" id="CAD9486465.1"/>
    </source>
</evidence>
<protein>
    <recommendedName>
        <fullName evidence="2">Magnesium-dependent phosphatase-1</fullName>
    </recommendedName>
</protein>